<evidence type="ECO:0000256" key="1">
    <source>
        <dbReference type="SAM" id="Phobius"/>
    </source>
</evidence>
<feature type="transmembrane region" description="Helical" evidence="1">
    <location>
        <begin position="126"/>
        <end position="151"/>
    </location>
</feature>
<sequence length="243" mass="27536">MCKVLRVPSLQVRGVWFALLCLRLSSKKPSTSRAIASSNRETCSVGEYSRTCPDIQDSQLYMYLTLFQVFRQYRLFLCIPRLEKLLFVALGTGESVMNVLVFLLLSTALFAPIFMLRNTVKVDLLIVVKLIELISSMAVTKNLLAMLRYFFVDLVQAMCERLTLLSQYLLQCTNCSLLLALLASSPGIAHGNFKTLHHFLVYRLPWLNTSALLSRRLHCRIFTNIITIMDLNDGSSLTVLWGG</sequence>
<feature type="transmembrane region" description="Helical" evidence="1">
    <location>
        <begin position="85"/>
        <end position="114"/>
    </location>
</feature>
<dbReference type="STRING" id="101127.A0A1X2G493"/>
<keyword evidence="1" id="KW-0472">Membrane</keyword>
<dbReference type="OrthoDB" id="416585at2759"/>
<reference evidence="2 3" key="1">
    <citation type="submission" date="2016-07" db="EMBL/GenBank/DDBJ databases">
        <title>Pervasive Adenine N6-methylation of Active Genes in Fungi.</title>
        <authorList>
            <consortium name="DOE Joint Genome Institute"/>
            <person name="Mondo S.J."/>
            <person name="Dannebaum R.O."/>
            <person name="Kuo R.C."/>
            <person name="Labutti K."/>
            <person name="Haridas S."/>
            <person name="Kuo A."/>
            <person name="Salamov A."/>
            <person name="Ahrendt S.R."/>
            <person name="Lipzen A."/>
            <person name="Sullivan W."/>
            <person name="Andreopoulos W.B."/>
            <person name="Clum A."/>
            <person name="Lindquist E."/>
            <person name="Daum C."/>
            <person name="Ramamoorthy G.K."/>
            <person name="Gryganskyi A."/>
            <person name="Culley D."/>
            <person name="Magnuson J.K."/>
            <person name="James T.Y."/>
            <person name="O'Malley M.A."/>
            <person name="Stajich J.E."/>
            <person name="Spatafora J.W."/>
            <person name="Visel A."/>
            <person name="Grigoriev I.V."/>
        </authorList>
    </citation>
    <scope>NUCLEOTIDE SEQUENCE [LARGE SCALE GENOMIC DNA]</scope>
    <source>
        <strain evidence="2 3">NRRL 3301</strain>
    </source>
</reference>
<dbReference type="AlphaFoldDB" id="A0A1X2G493"/>
<dbReference type="EMBL" id="MCGT01000047">
    <property type="protein sequence ID" value="ORX44568.1"/>
    <property type="molecule type" value="Genomic_DNA"/>
</dbReference>
<gene>
    <name evidence="2" type="ORF">DM01DRAFT_1340321</name>
</gene>
<evidence type="ECO:0000313" key="2">
    <source>
        <dbReference type="EMBL" id="ORX44568.1"/>
    </source>
</evidence>
<keyword evidence="3" id="KW-1185">Reference proteome</keyword>
<name>A0A1X2G493_9FUNG</name>
<accession>A0A1X2G493</accession>
<comment type="caution">
    <text evidence="2">The sequence shown here is derived from an EMBL/GenBank/DDBJ whole genome shotgun (WGS) entry which is preliminary data.</text>
</comment>
<keyword evidence="1" id="KW-0812">Transmembrane</keyword>
<proteinExistence type="predicted"/>
<feature type="non-terminal residue" evidence="2">
    <location>
        <position position="1"/>
    </location>
</feature>
<protein>
    <submittedName>
        <fullName evidence="2">Uncharacterized protein</fullName>
    </submittedName>
</protein>
<keyword evidence="1" id="KW-1133">Transmembrane helix</keyword>
<evidence type="ECO:0000313" key="3">
    <source>
        <dbReference type="Proteomes" id="UP000242146"/>
    </source>
</evidence>
<organism evidence="2 3">
    <name type="scientific">Hesseltinella vesiculosa</name>
    <dbReference type="NCBI Taxonomy" id="101127"/>
    <lineage>
        <taxon>Eukaryota</taxon>
        <taxon>Fungi</taxon>
        <taxon>Fungi incertae sedis</taxon>
        <taxon>Mucoromycota</taxon>
        <taxon>Mucoromycotina</taxon>
        <taxon>Mucoromycetes</taxon>
        <taxon>Mucorales</taxon>
        <taxon>Cunninghamellaceae</taxon>
        <taxon>Hesseltinella</taxon>
    </lineage>
</organism>
<dbReference type="Proteomes" id="UP000242146">
    <property type="component" value="Unassembled WGS sequence"/>
</dbReference>